<reference evidence="2 3" key="1">
    <citation type="journal article" date="2010" name="Nature">
        <title>Genome sequence of the palaeopolyploid soybean.</title>
        <authorList>
            <person name="Schmutz J."/>
            <person name="Cannon S.B."/>
            <person name="Schlueter J."/>
            <person name="Ma J."/>
            <person name="Mitros T."/>
            <person name="Nelson W."/>
            <person name="Hyten D.L."/>
            <person name="Song Q."/>
            <person name="Thelen J.J."/>
            <person name="Cheng J."/>
            <person name="Xu D."/>
            <person name="Hellsten U."/>
            <person name="May G.D."/>
            <person name="Yu Y."/>
            <person name="Sakurai T."/>
            <person name="Umezawa T."/>
            <person name="Bhattacharyya M.K."/>
            <person name="Sandhu D."/>
            <person name="Valliyodan B."/>
            <person name="Lindquist E."/>
            <person name="Peto M."/>
            <person name="Grant D."/>
            <person name="Shu S."/>
            <person name="Goodstein D."/>
            <person name="Barry K."/>
            <person name="Futrell-Griggs M."/>
            <person name="Abernathy B."/>
            <person name="Du J."/>
            <person name="Tian Z."/>
            <person name="Zhu L."/>
            <person name="Gill N."/>
            <person name="Joshi T."/>
            <person name="Libault M."/>
            <person name="Sethuraman A."/>
            <person name="Zhang X.-C."/>
            <person name="Shinozaki K."/>
            <person name="Nguyen H.T."/>
            <person name="Wing R.A."/>
            <person name="Cregan P."/>
            <person name="Specht J."/>
            <person name="Grimwood J."/>
            <person name="Rokhsar D."/>
            <person name="Stacey G."/>
            <person name="Shoemaker R.C."/>
            <person name="Jackson S.A."/>
        </authorList>
    </citation>
    <scope>NUCLEOTIDE SEQUENCE [LARGE SCALE GENOMIC DNA]</scope>
    <source>
        <strain evidence="3">cv. Williams 82</strain>
        <tissue evidence="2">Callus</tissue>
    </source>
</reference>
<dbReference type="EMBL" id="CM000847">
    <property type="protein sequence ID" value="KRH14883.1"/>
    <property type="molecule type" value="Genomic_DNA"/>
</dbReference>
<evidence type="ECO:0000256" key="1">
    <source>
        <dbReference type="SAM" id="MobiDB-lite"/>
    </source>
</evidence>
<dbReference type="HOGENOM" id="CLU_2255042_0_0_1"/>
<sequence>MKHISIFLKRKSSPSLSSSATTSSSLLSPSTTPACSMSPPVSIHGGPSLRHHHGLLLPQSRVPDLRCLISTHAFPCQDNHRRRHNLNTMLADRHLCHCSGTISH</sequence>
<evidence type="ECO:0000313" key="3">
    <source>
        <dbReference type="EnsemblPlants" id="KRH14883"/>
    </source>
</evidence>
<dbReference type="InParanoid" id="K7KXE4"/>
<dbReference type="AlphaFoldDB" id="K7KXE4"/>
<keyword evidence="4" id="KW-1185">Reference proteome</keyword>
<dbReference type="Proteomes" id="UP000008827">
    <property type="component" value="Chromosome 14"/>
</dbReference>
<protein>
    <submittedName>
        <fullName evidence="2 3">Uncharacterized protein</fullName>
    </submittedName>
</protein>
<evidence type="ECO:0000313" key="4">
    <source>
        <dbReference type="Proteomes" id="UP000008827"/>
    </source>
</evidence>
<dbReference type="PaxDb" id="3847-GLYMA06G40411.1"/>
<proteinExistence type="predicted"/>
<feature type="compositionally biased region" description="Low complexity" evidence="1">
    <location>
        <begin position="13"/>
        <end position="34"/>
    </location>
</feature>
<dbReference type="EnsemblPlants" id="KRH14883">
    <property type="protein sequence ID" value="KRH14883"/>
    <property type="gene ID" value="GLYMA_14G054700"/>
</dbReference>
<dbReference type="Gramene" id="KRH14883">
    <property type="protein sequence ID" value="KRH14883"/>
    <property type="gene ID" value="GLYMA_14G054700"/>
</dbReference>
<feature type="region of interest" description="Disordered" evidence="1">
    <location>
        <begin position="10"/>
        <end position="54"/>
    </location>
</feature>
<evidence type="ECO:0000313" key="2">
    <source>
        <dbReference type="EMBL" id="KRH14883.1"/>
    </source>
</evidence>
<organism evidence="3">
    <name type="scientific">Glycine max</name>
    <name type="common">Soybean</name>
    <name type="synonym">Glycine hispida</name>
    <dbReference type="NCBI Taxonomy" id="3847"/>
    <lineage>
        <taxon>Eukaryota</taxon>
        <taxon>Viridiplantae</taxon>
        <taxon>Streptophyta</taxon>
        <taxon>Embryophyta</taxon>
        <taxon>Tracheophyta</taxon>
        <taxon>Spermatophyta</taxon>
        <taxon>Magnoliopsida</taxon>
        <taxon>eudicotyledons</taxon>
        <taxon>Gunneridae</taxon>
        <taxon>Pentapetalae</taxon>
        <taxon>rosids</taxon>
        <taxon>fabids</taxon>
        <taxon>Fabales</taxon>
        <taxon>Fabaceae</taxon>
        <taxon>Papilionoideae</taxon>
        <taxon>50 kb inversion clade</taxon>
        <taxon>NPAAA clade</taxon>
        <taxon>indigoferoid/millettioid clade</taxon>
        <taxon>Phaseoleae</taxon>
        <taxon>Glycine</taxon>
        <taxon>Glycine subgen. Soja</taxon>
    </lineage>
</organism>
<reference evidence="3" key="2">
    <citation type="submission" date="2018-02" db="UniProtKB">
        <authorList>
            <consortium name="EnsemblPlants"/>
        </authorList>
    </citation>
    <scope>IDENTIFICATION</scope>
    <source>
        <strain evidence="3">Williams 82</strain>
    </source>
</reference>
<accession>K7KXE4</accession>
<gene>
    <name evidence="2" type="ORF">GLYMA_14G054700</name>
</gene>
<reference evidence="2" key="3">
    <citation type="submission" date="2018-07" db="EMBL/GenBank/DDBJ databases">
        <title>WGS assembly of Glycine max.</title>
        <authorList>
            <person name="Schmutz J."/>
            <person name="Cannon S."/>
            <person name="Schlueter J."/>
            <person name="Ma J."/>
            <person name="Mitros T."/>
            <person name="Nelson W."/>
            <person name="Hyten D."/>
            <person name="Song Q."/>
            <person name="Thelen J."/>
            <person name="Cheng J."/>
            <person name="Xu D."/>
            <person name="Hellsten U."/>
            <person name="May G."/>
            <person name="Yu Y."/>
            <person name="Sakurai T."/>
            <person name="Umezawa T."/>
            <person name="Bhattacharyya M."/>
            <person name="Sandhu D."/>
            <person name="Valliyodan B."/>
            <person name="Lindquist E."/>
            <person name="Peto M."/>
            <person name="Grant D."/>
            <person name="Shu S."/>
            <person name="Goodstein D."/>
            <person name="Barry K."/>
            <person name="Futrell-Griggs M."/>
            <person name="Abernathy B."/>
            <person name="Du J."/>
            <person name="Tian Z."/>
            <person name="Zhu L."/>
            <person name="Gill N."/>
            <person name="Joshi T."/>
            <person name="Libault M."/>
            <person name="Sethuraman A."/>
            <person name="Zhang X."/>
            <person name="Shinozaki K."/>
            <person name="Nguyen H."/>
            <person name="Wing R."/>
            <person name="Cregan P."/>
            <person name="Specht J."/>
            <person name="Grimwood J."/>
            <person name="Rokhsar D."/>
            <person name="Stacey G."/>
            <person name="Shoemaker R."/>
            <person name="Jackson S."/>
        </authorList>
    </citation>
    <scope>NUCLEOTIDE SEQUENCE</scope>
    <source>
        <tissue evidence="2">Callus</tissue>
    </source>
</reference>
<name>K7KXE4_SOYBN</name>